<dbReference type="Proteomes" id="UP001432322">
    <property type="component" value="Unassembled WGS sequence"/>
</dbReference>
<dbReference type="AlphaFoldDB" id="A0AAV5WAY9"/>
<keyword evidence="1" id="KW-0732">Signal</keyword>
<keyword evidence="3" id="KW-1185">Reference proteome</keyword>
<organism evidence="2 3">
    <name type="scientific">Pristionchus fissidentatus</name>
    <dbReference type="NCBI Taxonomy" id="1538716"/>
    <lineage>
        <taxon>Eukaryota</taxon>
        <taxon>Metazoa</taxon>
        <taxon>Ecdysozoa</taxon>
        <taxon>Nematoda</taxon>
        <taxon>Chromadorea</taxon>
        <taxon>Rhabditida</taxon>
        <taxon>Rhabditina</taxon>
        <taxon>Diplogasteromorpha</taxon>
        <taxon>Diplogasteroidea</taxon>
        <taxon>Neodiplogasteridae</taxon>
        <taxon>Pristionchus</taxon>
    </lineage>
</organism>
<reference evidence="2" key="1">
    <citation type="submission" date="2023-10" db="EMBL/GenBank/DDBJ databases">
        <title>Genome assembly of Pristionchus species.</title>
        <authorList>
            <person name="Yoshida K."/>
            <person name="Sommer R.J."/>
        </authorList>
    </citation>
    <scope>NUCLEOTIDE SEQUENCE</scope>
    <source>
        <strain evidence="2">RS5133</strain>
    </source>
</reference>
<dbReference type="EMBL" id="BTSY01000005">
    <property type="protein sequence ID" value="GMT28698.1"/>
    <property type="molecule type" value="Genomic_DNA"/>
</dbReference>
<feature type="chain" id="PRO_5043865307" evidence="1">
    <location>
        <begin position="37"/>
        <end position="189"/>
    </location>
</feature>
<feature type="signal peptide" evidence="1">
    <location>
        <begin position="1"/>
        <end position="36"/>
    </location>
</feature>
<name>A0AAV5WAY9_9BILA</name>
<proteinExistence type="predicted"/>
<evidence type="ECO:0000256" key="1">
    <source>
        <dbReference type="SAM" id="SignalP"/>
    </source>
</evidence>
<comment type="caution">
    <text evidence="2">The sequence shown here is derived from an EMBL/GenBank/DDBJ whole genome shotgun (WGS) entry which is preliminary data.</text>
</comment>
<accession>A0AAV5WAY9</accession>
<evidence type="ECO:0000313" key="3">
    <source>
        <dbReference type="Proteomes" id="UP001432322"/>
    </source>
</evidence>
<sequence>MERERRGMGEGVISQLNLSMCRLVSLLLLLFPISLSLPECTPYDACRARLKTFETEEGSGYDPGSGESPPLYDDLLPVAFIDYDKEVASAEYELCQCADNSTCSIDDIDKRITLDNMVSLAFCKPVAQRQACTSSRGLIRVVGETQVGHSDTPVSISKALLFCTCPSGYKRLPVSTWESALLSFPYKCL</sequence>
<evidence type="ECO:0000313" key="2">
    <source>
        <dbReference type="EMBL" id="GMT28698.1"/>
    </source>
</evidence>
<gene>
    <name evidence="2" type="ORF">PFISCL1PPCAC_19995</name>
</gene>
<protein>
    <submittedName>
        <fullName evidence="2">Uncharacterized protein</fullName>
    </submittedName>
</protein>